<dbReference type="InterPro" id="IPR013698">
    <property type="entry name" value="Squalene_epoxidase"/>
</dbReference>
<dbReference type="Pfam" id="PF08491">
    <property type="entry name" value="SE"/>
    <property type="match status" value="1"/>
</dbReference>
<dbReference type="SUPFAM" id="SSF51905">
    <property type="entry name" value="FAD/NAD(P)-binding domain"/>
    <property type="match status" value="1"/>
</dbReference>
<dbReference type="EC" id="1.14.14.17" evidence="4 9"/>
<sequence length="290" mass="32679">MLLQFEKESCIPQHRGSVPSRHPGAKLSSISNGDMAKYLKATMASQLPHELHDAFLEHVEKGEIRYMPNRTMPASPLPTPGAILLGDAFNMRHPLTGGGMTVALANMVVLRDLLRPMKDFSDVATLTEHLEAFYTLSKKELEHFRDELQTCLLSSNDILLKGRKLPMSLLNDHQKQARVHLLDTQPFTDTFGLKTKRKKPKLLASDYESIVWRAEILDAFGEKHCASTSTEGDGDGFRDLVRHTMFEKGQSKRIWGELYKVIDSSDVVVQVFSSATELLFWLAQRSISIE</sequence>
<evidence type="ECO:0000256" key="9">
    <source>
        <dbReference type="RuleBase" id="RU367121"/>
    </source>
</evidence>
<dbReference type="PANTHER" id="PTHR10835">
    <property type="entry name" value="SQUALENE MONOOXYGENASE"/>
    <property type="match status" value="1"/>
</dbReference>
<dbReference type="GO" id="GO:0050660">
    <property type="term" value="F:flavin adenine dinucleotide binding"/>
    <property type="evidence" value="ECO:0007669"/>
    <property type="project" value="UniProtKB-UniRule"/>
</dbReference>
<keyword evidence="7 9" id="KW-0560">Oxidoreductase</keyword>
<dbReference type="Gene3D" id="3.50.50.60">
    <property type="entry name" value="FAD/NAD(P)-binding domain"/>
    <property type="match status" value="1"/>
</dbReference>
<comment type="function">
    <text evidence="9">Catalyzes the stereospecific oxidation of squalene to (S)-2,3-epoxysqualene, and is considered to be a rate-limiting enzyme in steroid biosynthesis.</text>
</comment>
<proteinExistence type="inferred from homology"/>
<evidence type="ECO:0000256" key="8">
    <source>
        <dbReference type="ARBA" id="ARBA00023136"/>
    </source>
</evidence>
<evidence type="ECO:0000313" key="12">
    <source>
        <dbReference type="Proteomes" id="UP001567538"/>
    </source>
</evidence>
<feature type="domain" description="Squalene epoxidase" evidence="10">
    <location>
        <begin position="23"/>
        <end position="139"/>
    </location>
</feature>
<evidence type="ECO:0000259" key="10">
    <source>
        <dbReference type="Pfam" id="PF08491"/>
    </source>
</evidence>
<comment type="subcellular location">
    <subcellularLocation>
        <location evidence="9">Membrane</location>
        <topology evidence="9">Multi-pass membrane protein</topology>
    </subcellularLocation>
</comment>
<evidence type="ECO:0000256" key="3">
    <source>
        <dbReference type="ARBA" id="ARBA00008802"/>
    </source>
</evidence>
<dbReference type="GO" id="GO:0016126">
    <property type="term" value="P:sterol biosynthetic process"/>
    <property type="evidence" value="ECO:0007669"/>
    <property type="project" value="UniProtKB-UniRule"/>
</dbReference>
<protein>
    <recommendedName>
        <fullName evidence="4 9">Squalene monooxygenase</fullName>
        <ecNumber evidence="4 9">1.14.14.17</ecNumber>
    </recommendedName>
</protein>
<dbReference type="Proteomes" id="UP001567538">
    <property type="component" value="Unassembled WGS sequence"/>
</dbReference>
<keyword evidence="8" id="KW-0472">Membrane</keyword>
<name>A0ABD1IHR9_SALDI</name>
<gene>
    <name evidence="11" type="ORF">AAHA92_02850</name>
</gene>
<dbReference type="EMBL" id="JBEAFC010000002">
    <property type="protein sequence ID" value="KAL1567363.1"/>
    <property type="molecule type" value="Genomic_DNA"/>
</dbReference>
<comment type="pathway">
    <text evidence="2">Terpene metabolism; lanosterol biosynthesis; lanosterol from farnesyl diphosphate: step 2/3.</text>
</comment>
<reference evidence="11 12" key="1">
    <citation type="submission" date="2024-06" db="EMBL/GenBank/DDBJ databases">
        <title>A chromosome level genome sequence of Diviner's sage (Salvia divinorum).</title>
        <authorList>
            <person name="Ford S.A."/>
            <person name="Ro D.-K."/>
            <person name="Ness R.W."/>
            <person name="Phillips M.A."/>
        </authorList>
    </citation>
    <scope>NUCLEOTIDE SEQUENCE [LARGE SCALE GENOMIC DNA]</scope>
    <source>
        <strain evidence="11">SAF-2024a</strain>
        <tissue evidence="11">Leaf</tissue>
    </source>
</reference>
<keyword evidence="5 9" id="KW-0285">Flavoprotein</keyword>
<keyword evidence="6 9" id="KW-0274">FAD</keyword>
<accession>A0ABD1IHR9</accession>
<dbReference type="GO" id="GO:0004506">
    <property type="term" value="F:squalene monooxygenase activity"/>
    <property type="evidence" value="ECO:0007669"/>
    <property type="project" value="UniProtKB-UniRule"/>
</dbReference>
<dbReference type="PANTHER" id="PTHR10835:SF15">
    <property type="entry name" value="SQUALENE EPOXIDASE 2, MITOCHONDRIAL"/>
    <property type="match status" value="1"/>
</dbReference>
<organism evidence="11 12">
    <name type="scientific">Salvia divinorum</name>
    <name type="common">Maria pastora</name>
    <name type="synonym">Diviner's sage</name>
    <dbReference type="NCBI Taxonomy" id="28513"/>
    <lineage>
        <taxon>Eukaryota</taxon>
        <taxon>Viridiplantae</taxon>
        <taxon>Streptophyta</taxon>
        <taxon>Embryophyta</taxon>
        <taxon>Tracheophyta</taxon>
        <taxon>Spermatophyta</taxon>
        <taxon>Magnoliopsida</taxon>
        <taxon>eudicotyledons</taxon>
        <taxon>Gunneridae</taxon>
        <taxon>Pentapetalae</taxon>
        <taxon>asterids</taxon>
        <taxon>lamiids</taxon>
        <taxon>Lamiales</taxon>
        <taxon>Lamiaceae</taxon>
        <taxon>Nepetoideae</taxon>
        <taxon>Mentheae</taxon>
        <taxon>Salviinae</taxon>
        <taxon>Salvia</taxon>
        <taxon>Salvia subgen. Calosphace</taxon>
    </lineage>
</organism>
<evidence type="ECO:0000256" key="2">
    <source>
        <dbReference type="ARBA" id="ARBA00005018"/>
    </source>
</evidence>
<dbReference type="InterPro" id="IPR040125">
    <property type="entry name" value="Squalene_monox"/>
</dbReference>
<comment type="catalytic activity">
    <reaction evidence="9">
        <text>squalene + reduced [NADPH--hemoprotein reductase] + O2 = (S)-2,3-epoxysqualene + oxidized [NADPH--hemoprotein reductase] + H2O + H(+)</text>
        <dbReference type="Rhea" id="RHEA:25282"/>
        <dbReference type="Rhea" id="RHEA-COMP:11964"/>
        <dbReference type="Rhea" id="RHEA-COMP:11965"/>
        <dbReference type="ChEBI" id="CHEBI:15377"/>
        <dbReference type="ChEBI" id="CHEBI:15378"/>
        <dbReference type="ChEBI" id="CHEBI:15379"/>
        <dbReference type="ChEBI" id="CHEBI:15440"/>
        <dbReference type="ChEBI" id="CHEBI:15441"/>
        <dbReference type="ChEBI" id="CHEBI:57618"/>
        <dbReference type="ChEBI" id="CHEBI:58210"/>
        <dbReference type="EC" id="1.14.14.17"/>
    </reaction>
</comment>
<dbReference type="InterPro" id="IPR036188">
    <property type="entry name" value="FAD/NAD-bd_sf"/>
</dbReference>
<comment type="caution">
    <text evidence="11">The sequence shown here is derived from an EMBL/GenBank/DDBJ whole genome shotgun (WGS) entry which is preliminary data.</text>
</comment>
<evidence type="ECO:0000313" key="11">
    <source>
        <dbReference type="EMBL" id="KAL1567363.1"/>
    </source>
</evidence>
<dbReference type="GO" id="GO:0016020">
    <property type="term" value="C:membrane"/>
    <property type="evidence" value="ECO:0007669"/>
    <property type="project" value="UniProtKB-SubCell"/>
</dbReference>
<dbReference type="AlphaFoldDB" id="A0ABD1IHR9"/>
<evidence type="ECO:0000256" key="1">
    <source>
        <dbReference type="ARBA" id="ARBA00001974"/>
    </source>
</evidence>
<evidence type="ECO:0000256" key="7">
    <source>
        <dbReference type="ARBA" id="ARBA00023002"/>
    </source>
</evidence>
<comment type="cofactor">
    <cofactor evidence="1 9">
        <name>FAD</name>
        <dbReference type="ChEBI" id="CHEBI:57692"/>
    </cofactor>
</comment>
<evidence type="ECO:0000256" key="6">
    <source>
        <dbReference type="ARBA" id="ARBA00022827"/>
    </source>
</evidence>
<keyword evidence="12" id="KW-1185">Reference proteome</keyword>
<evidence type="ECO:0000256" key="4">
    <source>
        <dbReference type="ARBA" id="ARBA00012312"/>
    </source>
</evidence>
<comment type="similarity">
    <text evidence="3 9">Belongs to the squalene monooxygenase family.</text>
</comment>
<evidence type="ECO:0000256" key="5">
    <source>
        <dbReference type="ARBA" id="ARBA00022630"/>
    </source>
</evidence>